<comment type="caution">
    <text evidence="2">The sequence shown here is derived from an EMBL/GenBank/DDBJ whole genome shotgun (WGS) entry which is preliminary data.</text>
</comment>
<feature type="region of interest" description="Disordered" evidence="1">
    <location>
        <begin position="1"/>
        <end position="29"/>
    </location>
</feature>
<dbReference type="Proteomes" id="UP000321085">
    <property type="component" value="Unassembled WGS sequence"/>
</dbReference>
<dbReference type="EMBL" id="BJYU01000061">
    <property type="protein sequence ID" value="GEO16310.1"/>
    <property type="molecule type" value="Genomic_DNA"/>
</dbReference>
<dbReference type="AlphaFoldDB" id="A0A512BWH4"/>
<organism evidence="2 3">
    <name type="scientific">Microvirga aerophila</name>
    <dbReference type="NCBI Taxonomy" id="670291"/>
    <lineage>
        <taxon>Bacteria</taxon>
        <taxon>Pseudomonadati</taxon>
        <taxon>Pseudomonadota</taxon>
        <taxon>Alphaproteobacteria</taxon>
        <taxon>Hyphomicrobiales</taxon>
        <taxon>Methylobacteriaceae</taxon>
        <taxon>Microvirga</taxon>
    </lineage>
</organism>
<sequence>MPGAGIGPQGERSLARAEPALTGGARNLNPKGREVVMSQQAPFTIQVWIASTLEDL</sequence>
<accession>A0A512BWH4</accession>
<protein>
    <submittedName>
        <fullName evidence="2">Uncharacterized protein</fullName>
    </submittedName>
</protein>
<evidence type="ECO:0000313" key="2">
    <source>
        <dbReference type="EMBL" id="GEO16310.1"/>
    </source>
</evidence>
<reference evidence="2 3" key="1">
    <citation type="submission" date="2019-07" db="EMBL/GenBank/DDBJ databases">
        <title>Whole genome shotgun sequence of Microvirga aerophila NBRC 106136.</title>
        <authorList>
            <person name="Hosoyama A."/>
            <person name="Uohara A."/>
            <person name="Ohji S."/>
            <person name="Ichikawa N."/>
        </authorList>
    </citation>
    <scope>NUCLEOTIDE SEQUENCE [LARGE SCALE GENOMIC DNA]</scope>
    <source>
        <strain evidence="2 3">NBRC 106136</strain>
    </source>
</reference>
<gene>
    <name evidence="2" type="ORF">MAE02_40060</name>
</gene>
<keyword evidence="3" id="KW-1185">Reference proteome</keyword>
<proteinExistence type="predicted"/>
<evidence type="ECO:0000256" key="1">
    <source>
        <dbReference type="SAM" id="MobiDB-lite"/>
    </source>
</evidence>
<evidence type="ECO:0000313" key="3">
    <source>
        <dbReference type="Proteomes" id="UP000321085"/>
    </source>
</evidence>
<name>A0A512BWH4_9HYPH</name>